<dbReference type="RefSeq" id="WP_068205765.1">
    <property type="nucleotide sequence ID" value="NZ_CP013355.1"/>
</dbReference>
<evidence type="ECO:0000313" key="2">
    <source>
        <dbReference type="Proteomes" id="UP000059672"/>
    </source>
</evidence>
<dbReference type="EMBL" id="CP013355">
    <property type="protein sequence ID" value="AMC10047.1"/>
    <property type="molecule type" value="Genomic_DNA"/>
</dbReference>
<dbReference type="STRING" id="1622118.Lupro_01700"/>
<organism evidence="1 2">
    <name type="scientific">Lutibacter profundi</name>
    <dbReference type="NCBI Taxonomy" id="1622118"/>
    <lineage>
        <taxon>Bacteria</taxon>
        <taxon>Pseudomonadati</taxon>
        <taxon>Bacteroidota</taxon>
        <taxon>Flavobacteriia</taxon>
        <taxon>Flavobacteriales</taxon>
        <taxon>Flavobacteriaceae</taxon>
        <taxon>Lutibacter</taxon>
    </lineage>
</organism>
<dbReference type="OrthoDB" id="1446707at2"/>
<dbReference type="Proteomes" id="UP000059672">
    <property type="component" value="Chromosome"/>
</dbReference>
<keyword evidence="2" id="KW-1185">Reference proteome</keyword>
<protein>
    <submittedName>
        <fullName evidence="1">Uncharacterized protein</fullName>
    </submittedName>
</protein>
<evidence type="ECO:0000313" key="1">
    <source>
        <dbReference type="EMBL" id="AMC10047.1"/>
    </source>
</evidence>
<gene>
    <name evidence="1" type="ORF">Lupro_01700</name>
</gene>
<sequence>MNKTIVFILSFTILIQSFNFQLEDITKMPALVHHIADHFKSGDTFMDFISMHYGSQFETHKNKHKEHQNLPLKKYLLDLHFQVYISVAIKNLVLNSFEEIYLEKKICNYTEPFSSSFSTEIFQPPKHT</sequence>
<accession>A0A109RP69</accession>
<proteinExistence type="predicted"/>
<dbReference type="AlphaFoldDB" id="A0A109RP69"/>
<reference evidence="1 2" key="2">
    <citation type="journal article" date="2016" name="Int. J. Syst. Evol. Microbiol.">
        <title>Lutibacter profundi sp. nov., isolated from a deep-sea hydrothermal system on the Arctic Mid-Ocean Ridge and emended description of the genus Lutibacter.</title>
        <authorList>
            <person name="Le Moine Bauer S."/>
            <person name="Roalkvam I."/>
            <person name="Steen I.H."/>
            <person name="Dahle H."/>
        </authorList>
    </citation>
    <scope>NUCLEOTIDE SEQUENCE [LARGE SCALE GENOMIC DNA]</scope>
    <source>
        <strain evidence="1 2">LP1</strain>
    </source>
</reference>
<dbReference type="KEGG" id="lut:Lupro_01700"/>
<name>A0A109RP69_9FLAO</name>
<reference evidence="2" key="1">
    <citation type="submission" date="2015-12" db="EMBL/GenBank/DDBJ databases">
        <title>Complete genome sequence of Lutibacter profundus strain LP1.</title>
        <authorList>
            <person name="Wissuwa J."/>
            <person name="Le Moine Bauer S."/>
            <person name="Stokke R."/>
            <person name="Dahle H."/>
            <person name="Steen I.H."/>
        </authorList>
    </citation>
    <scope>NUCLEOTIDE SEQUENCE [LARGE SCALE GENOMIC DNA]</scope>
    <source>
        <strain evidence="2">LP1</strain>
    </source>
</reference>